<keyword evidence="4" id="KW-0347">Helicase</keyword>
<evidence type="ECO:0000256" key="3">
    <source>
        <dbReference type="ARBA" id="ARBA00022801"/>
    </source>
</evidence>
<keyword evidence="7" id="KW-0418">Kinase</keyword>
<sequence length="1154" mass="128395">MPAVDGYVVLQQPPAKGSTALVFPAVDVRDGSKVAIKLLDTSVQPSTFIDEAFRRETLALGELLHPNIVRMLGSGVTAASEKYIVLEWMASDLVAWKSKTNSFYWPDYWDEIGRPLSEATAAAHAKNIVHRDIAPRNILFDGAGVPKIADFGISKLRRFLRSEQTVRQFVSPPFTPKEVDDGSGSFTRDVFALATTFLWCASPMPLTTYEEVGAFASTSDMFEPEIRQAILAALADDPDERPATAEELLRMLTPRRSARKPAKALLTCQLELAATKFDSIARTFGLAERSAVEEAVLEDLSTICGLKLMPSLDSQTGSIDPSTNLLLLGLSNSYHAKVEARGQDRLVLLGARQLPHGLMERQRETALVLPISFRFASLGQRADRQGIADLQLLIRNHIAELEDNAGADAGRRLFDAWTRILQAKQDVEAARERPIRYNDYAVDGSGRRVIFHHVGPVPPNVLEEPRQVRLDDGSLLTGHLETIDDRRATFLVSAGDTERLRRVGEIVFSVGATSESLRRQQRALDAFQQRAVNPVRLADILIDPGSATVPEPVEVPFFFHDRADPDKLLDGDKRAAVQAALGTSEVMLLRGPPGTGKTTFIAELILQTIARKPDARILMTSQTNVAVDNAIERLAELRSVAPRSLEVVRLGTSDERIAASVGEFRLGRRLEVWTSEVKARVDEFARAQAHSLGIDHRNVVIGVSLEQLHASQLLLRKISIDVAALEASLKRDGQPEADVADALVDLDIAGSANQRRLDLSRLQEARRSARDEQNSIKSQLTALGGECEELALMEGRELEGFIADYLGDSEEARRLKDLIALGADWTARFGRQDHFEGPFLSMADVVAGTCVGIAGPRAASDYDLCIVDEASKATPTEVLVPLARAKRWLLVGDSKQLPPFQDEALRSRELLDRYDLRREEVAESLFTYMERRLPQACVWNLSIQHRMIQPINDLIESCFYEDQALECARSDRGYNFEPNLPRPVTWLDTSRHPRRSEDESDDAVSNRLECEIIRDRLKEINRRVSRDKKRADKPRLKVAVLTGYAGQRSLLERTLNPRSPKWSHIEIILNTVDAFQGRQADLAVYSVTRSNPDGNLGFLSEFPRLNVALSRGRDGLLIVGDQKFCREIKGDNPFRKVINRINNNPDCTTVEIRE</sequence>
<proteinExistence type="inferred from homology"/>
<dbReference type="InterPro" id="IPR008266">
    <property type="entry name" value="Tyr_kinase_AS"/>
</dbReference>
<evidence type="ECO:0000313" key="8">
    <source>
        <dbReference type="Proteomes" id="UP000537592"/>
    </source>
</evidence>
<organism evidence="7 8">
    <name type="scientific">Pseudochelatococcus contaminans</name>
    <dbReference type="NCBI Taxonomy" id="1538103"/>
    <lineage>
        <taxon>Bacteria</taxon>
        <taxon>Pseudomonadati</taxon>
        <taxon>Pseudomonadota</taxon>
        <taxon>Alphaproteobacteria</taxon>
        <taxon>Hyphomicrobiales</taxon>
        <taxon>Chelatococcaceae</taxon>
        <taxon>Pseudochelatococcus</taxon>
    </lineage>
</organism>
<feature type="domain" description="Protein kinase" evidence="6">
    <location>
        <begin position="8"/>
        <end position="253"/>
    </location>
</feature>
<dbReference type="InterPro" id="IPR000719">
    <property type="entry name" value="Prot_kinase_dom"/>
</dbReference>
<keyword evidence="7" id="KW-0723">Serine/threonine-protein kinase</keyword>
<dbReference type="GO" id="GO:0004713">
    <property type="term" value="F:protein tyrosine kinase activity"/>
    <property type="evidence" value="ECO:0007669"/>
    <property type="project" value="InterPro"/>
</dbReference>
<evidence type="ECO:0000256" key="1">
    <source>
        <dbReference type="ARBA" id="ARBA00007913"/>
    </source>
</evidence>
<accession>A0A7W5Z5J5</accession>
<dbReference type="InterPro" id="IPR047187">
    <property type="entry name" value="SF1_C_Upf1"/>
</dbReference>
<dbReference type="AlphaFoldDB" id="A0A7W5Z5J5"/>
<dbReference type="Pfam" id="PF00069">
    <property type="entry name" value="Pkinase"/>
    <property type="match status" value="1"/>
</dbReference>
<dbReference type="Pfam" id="PF13086">
    <property type="entry name" value="AAA_11"/>
    <property type="match status" value="1"/>
</dbReference>
<dbReference type="PANTHER" id="PTHR43788">
    <property type="entry name" value="DNA2/NAM7 HELICASE FAMILY MEMBER"/>
    <property type="match status" value="1"/>
</dbReference>
<dbReference type="CDD" id="cd18808">
    <property type="entry name" value="SF1_C_Upf1"/>
    <property type="match status" value="1"/>
</dbReference>
<dbReference type="PROSITE" id="PS50011">
    <property type="entry name" value="PROTEIN_KINASE_DOM"/>
    <property type="match status" value="1"/>
</dbReference>
<dbReference type="InterPro" id="IPR027417">
    <property type="entry name" value="P-loop_NTPase"/>
</dbReference>
<dbReference type="RefSeq" id="WP_210281690.1">
    <property type="nucleotide sequence ID" value="NZ_JACICC010000007.1"/>
</dbReference>
<dbReference type="SMART" id="SM00219">
    <property type="entry name" value="TyrKc"/>
    <property type="match status" value="1"/>
</dbReference>
<dbReference type="EMBL" id="JACICC010000007">
    <property type="protein sequence ID" value="MBB3810580.1"/>
    <property type="molecule type" value="Genomic_DNA"/>
</dbReference>
<evidence type="ECO:0000256" key="2">
    <source>
        <dbReference type="ARBA" id="ARBA00022741"/>
    </source>
</evidence>
<evidence type="ECO:0000259" key="6">
    <source>
        <dbReference type="PROSITE" id="PS50011"/>
    </source>
</evidence>
<dbReference type="Gene3D" id="3.40.50.300">
    <property type="entry name" value="P-loop containing nucleotide triphosphate hydrolases"/>
    <property type="match status" value="2"/>
</dbReference>
<dbReference type="InterPro" id="IPR020635">
    <property type="entry name" value="Tyr_kinase_cat_dom"/>
</dbReference>
<gene>
    <name evidence="7" type="ORF">FHS81_002682</name>
</gene>
<comment type="similarity">
    <text evidence="1">Belongs to the DNA2/NAM7 helicase family.</text>
</comment>
<reference evidence="7 8" key="1">
    <citation type="submission" date="2020-08" db="EMBL/GenBank/DDBJ databases">
        <title>Genomic Encyclopedia of Type Strains, Phase IV (KMG-IV): sequencing the most valuable type-strain genomes for metagenomic binning, comparative biology and taxonomic classification.</title>
        <authorList>
            <person name="Goeker M."/>
        </authorList>
    </citation>
    <scope>NUCLEOTIDE SEQUENCE [LARGE SCALE GENOMIC DNA]</scope>
    <source>
        <strain evidence="7 8">DSM 28760</strain>
    </source>
</reference>
<dbReference type="GO" id="GO:0004674">
    <property type="term" value="F:protein serine/threonine kinase activity"/>
    <property type="evidence" value="ECO:0007669"/>
    <property type="project" value="UniProtKB-KW"/>
</dbReference>
<dbReference type="GO" id="GO:0005524">
    <property type="term" value="F:ATP binding"/>
    <property type="evidence" value="ECO:0007669"/>
    <property type="project" value="UniProtKB-KW"/>
</dbReference>
<keyword evidence="7" id="KW-0808">Transferase</keyword>
<evidence type="ECO:0000256" key="5">
    <source>
        <dbReference type="ARBA" id="ARBA00022840"/>
    </source>
</evidence>
<dbReference type="InterPro" id="IPR003593">
    <property type="entry name" value="AAA+_ATPase"/>
</dbReference>
<dbReference type="PROSITE" id="PS00109">
    <property type="entry name" value="PROTEIN_KINASE_TYR"/>
    <property type="match status" value="1"/>
</dbReference>
<comment type="caution">
    <text evidence="7">The sequence shown here is derived from an EMBL/GenBank/DDBJ whole genome shotgun (WGS) entry which is preliminary data.</text>
</comment>
<evidence type="ECO:0000313" key="7">
    <source>
        <dbReference type="EMBL" id="MBB3810580.1"/>
    </source>
</evidence>
<dbReference type="PANTHER" id="PTHR43788:SF8">
    <property type="entry name" value="DNA-BINDING PROTEIN SMUBP-2"/>
    <property type="match status" value="1"/>
</dbReference>
<dbReference type="GO" id="GO:0016787">
    <property type="term" value="F:hydrolase activity"/>
    <property type="evidence" value="ECO:0007669"/>
    <property type="project" value="UniProtKB-KW"/>
</dbReference>
<dbReference type="GO" id="GO:0043139">
    <property type="term" value="F:5'-3' DNA helicase activity"/>
    <property type="evidence" value="ECO:0007669"/>
    <property type="project" value="TreeGrafter"/>
</dbReference>
<dbReference type="SMART" id="SM00382">
    <property type="entry name" value="AAA"/>
    <property type="match status" value="1"/>
</dbReference>
<evidence type="ECO:0000256" key="4">
    <source>
        <dbReference type="ARBA" id="ARBA00022806"/>
    </source>
</evidence>
<keyword evidence="2" id="KW-0547">Nucleotide-binding</keyword>
<dbReference type="InterPro" id="IPR011009">
    <property type="entry name" value="Kinase-like_dom_sf"/>
</dbReference>
<dbReference type="SUPFAM" id="SSF52540">
    <property type="entry name" value="P-loop containing nucleoside triphosphate hydrolases"/>
    <property type="match status" value="1"/>
</dbReference>
<dbReference type="Proteomes" id="UP000537592">
    <property type="component" value="Unassembled WGS sequence"/>
</dbReference>
<dbReference type="Gene3D" id="1.10.510.10">
    <property type="entry name" value="Transferase(Phosphotransferase) domain 1"/>
    <property type="match status" value="1"/>
</dbReference>
<name>A0A7W5Z5J5_9HYPH</name>
<keyword evidence="5" id="KW-0067">ATP-binding</keyword>
<dbReference type="SUPFAM" id="SSF56112">
    <property type="entry name" value="Protein kinase-like (PK-like)"/>
    <property type="match status" value="1"/>
</dbReference>
<dbReference type="Pfam" id="PF13087">
    <property type="entry name" value="AAA_12"/>
    <property type="match status" value="1"/>
</dbReference>
<keyword evidence="8" id="KW-1185">Reference proteome</keyword>
<protein>
    <submittedName>
        <fullName evidence="7">Serine/threonine protein kinase</fullName>
    </submittedName>
</protein>
<dbReference type="InterPro" id="IPR041679">
    <property type="entry name" value="DNA2/NAM7-like_C"/>
</dbReference>
<dbReference type="InterPro" id="IPR041677">
    <property type="entry name" value="DNA2/NAM7_AAA_11"/>
</dbReference>
<dbReference type="InterPro" id="IPR050534">
    <property type="entry name" value="Coronavir_polyprotein_1ab"/>
</dbReference>
<keyword evidence="3" id="KW-0378">Hydrolase</keyword>